<sequence>MYKKIFISLLFITAVFSGCSSKNNISKKESYKVLDEVAVVGQKGRENETVVEYSGKFANSSICKEQSKNYFDELTNIDKLVELLKAKNVKITTIDKPIKKLLVVKPIDYESMNFSNECLPSRMFVEIILYDMQEVSKNWTVGNKIDFKSLDDKNIIYRYRFYLDSFYNSYSELDTFAVGIAYRLNQDPNRDKKDVEKFFKEVIKDLEKVMKFPQ</sequence>
<dbReference type="PROSITE" id="PS51257">
    <property type="entry name" value="PROKAR_LIPOPROTEIN"/>
    <property type="match status" value="1"/>
</dbReference>
<proteinExistence type="predicted"/>
<dbReference type="Proteomes" id="UP001170713">
    <property type="component" value="Unassembled WGS sequence"/>
</dbReference>
<dbReference type="AlphaFoldDB" id="A0AAW7Q2F7"/>
<reference evidence="1" key="1">
    <citation type="journal article" date="2023" name="Microorganisms">
        <title>Genomic Characterization of Arcobacter butzleri Strains Isolated from Various Sources in Lithuania.</title>
        <authorList>
            <person name="Uljanovas D."/>
            <person name="Golz G."/>
            <person name="Fleischmann S."/>
            <person name="Kudirkiene E."/>
            <person name="Kasetiene N."/>
            <person name="Grineviciene A."/>
            <person name="Tamuleviciene E."/>
            <person name="Aksomaitiene J."/>
            <person name="Alter T."/>
            <person name="Malakauskas M."/>
        </authorList>
    </citation>
    <scope>NUCLEOTIDE SEQUENCE</scope>
    <source>
        <strain evidence="1">W48</strain>
    </source>
</reference>
<accession>A0AAW7Q2F7</accession>
<gene>
    <name evidence="1" type="ORF">PJV88_01760</name>
</gene>
<reference evidence="1" key="2">
    <citation type="submission" date="2023-01" db="EMBL/GenBank/DDBJ databases">
        <authorList>
            <person name="Uljanovas D."/>
        </authorList>
    </citation>
    <scope>NUCLEOTIDE SEQUENCE</scope>
    <source>
        <strain evidence="1">W48</strain>
    </source>
</reference>
<organism evidence="1 2">
    <name type="scientific">Aliarcobacter butzleri</name>
    <dbReference type="NCBI Taxonomy" id="28197"/>
    <lineage>
        <taxon>Bacteria</taxon>
        <taxon>Pseudomonadati</taxon>
        <taxon>Campylobacterota</taxon>
        <taxon>Epsilonproteobacteria</taxon>
        <taxon>Campylobacterales</taxon>
        <taxon>Arcobacteraceae</taxon>
        <taxon>Aliarcobacter</taxon>
    </lineage>
</organism>
<name>A0AAW7Q2F7_9BACT</name>
<dbReference type="RefSeq" id="WP_301342424.1">
    <property type="nucleotide sequence ID" value="NZ_JAQJJC010000001.1"/>
</dbReference>
<evidence type="ECO:0008006" key="3">
    <source>
        <dbReference type="Google" id="ProtNLM"/>
    </source>
</evidence>
<evidence type="ECO:0000313" key="1">
    <source>
        <dbReference type="EMBL" id="MDN5113360.1"/>
    </source>
</evidence>
<dbReference type="EMBL" id="JAQJJC010000001">
    <property type="protein sequence ID" value="MDN5113360.1"/>
    <property type="molecule type" value="Genomic_DNA"/>
</dbReference>
<protein>
    <recommendedName>
        <fullName evidence="3">Lipoprotein</fullName>
    </recommendedName>
</protein>
<evidence type="ECO:0000313" key="2">
    <source>
        <dbReference type="Proteomes" id="UP001170713"/>
    </source>
</evidence>
<comment type="caution">
    <text evidence="1">The sequence shown here is derived from an EMBL/GenBank/DDBJ whole genome shotgun (WGS) entry which is preliminary data.</text>
</comment>